<dbReference type="GO" id="GO:0046872">
    <property type="term" value="F:metal ion binding"/>
    <property type="evidence" value="ECO:0007669"/>
    <property type="project" value="UniProtKB-KW"/>
</dbReference>
<keyword evidence="4" id="KW-0456">Lyase</keyword>
<dbReference type="GO" id="GO:0016846">
    <property type="term" value="F:carbon-sulfur lyase activity"/>
    <property type="evidence" value="ECO:0007669"/>
    <property type="project" value="InterPro"/>
</dbReference>
<name>A0A4S1XIX6_9SPHN</name>
<dbReference type="AlphaFoldDB" id="A0A4S1XIX6"/>
<keyword evidence="3" id="KW-0862">Zinc</keyword>
<evidence type="ECO:0000313" key="6">
    <source>
        <dbReference type="EMBL" id="TGX55977.1"/>
    </source>
</evidence>
<dbReference type="Proteomes" id="UP000306147">
    <property type="component" value="Unassembled WGS sequence"/>
</dbReference>
<proteinExistence type="inferred from homology"/>
<dbReference type="EMBL" id="SRXT01000001">
    <property type="protein sequence ID" value="TGX55977.1"/>
    <property type="molecule type" value="Genomic_DNA"/>
</dbReference>
<dbReference type="PANTHER" id="PTHR33337:SF40">
    <property type="entry name" value="CENP-V_GFA DOMAIN-CONTAINING PROTEIN-RELATED"/>
    <property type="match status" value="1"/>
</dbReference>
<comment type="caution">
    <text evidence="6">The sequence shown here is derived from an EMBL/GenBank/DDBJ whole genome shotgun (WGS) entry which is preliminary data.</text>
</comment>
<evidence type="ECO:0000256" key="1">
    <source>
        <dbReference type="ARBA" id="ARBA00005495"/>
    </source>
</evidence>
<feature type="domain" description="CENP-V/GFA" evidence="5">
    <location>
        <begin position="4"/>
        <end position="131"/>
    </location>
</feature>
<dbReference type="RefSeq" id="WP_135962177.1">
    <property type="nucleotide sequence ID" value="NZ_SRXT01000001.1"/>
</dbReference>
<accession>A0A4S1XIX6</accession>
<dbReference type="OrthoDB" id="7186766at2"/>
<evidence type="ECO:0000256" key="4">
    <source>
        <dbReference type="ARBA" id="ARBA00023239"/>
    </source>
</evidence>
<comment type="similarity">
    <text evidence="1">Belongs to the Gfa family.</text>
</comment>
<evidence type="ECO:0000256" key="2">
    <source>
        <dbReference type="ARBA" id="ARBA00022723"/>
    </source>
</evidence>
<evidence type="ECO:0000259" key="5">
    <source>
        <dbReference type="PROSITE" id="PS51891"/>
    </source>
</evidence>
<dbReference type="InterPro" id="IPR011057">
    <property type="entry name" value="Mss4-like_sf"/>
</dbReference>
<dbReference type="PANTHER" id="PTHR33337">
    <property type="entry name" value="GFA DOMAIN-CONTAINING PROTEIN"/>
    <property type="match status" value="1"/>
</dbReference>
<gene>
    <name evidence="6" type="ORF">E5A73_02355</name>
</gene>
<reference evidence="6 7" key="1">
    <citation type="submission" date="2019-04" db="EMBL/GenBank/DDBJ databases">
        <title>Sphingomonas psychrotolerans sp. nov., isolated from soil in the Tianshan Mountains, Xinjiang, China.</title>
        <authorList>
            <person name="Luo Y."/>
            <person name="Sheng H."/>
        </authorList>
    </citation>
    <scope>NUCLEOTIDE SEQUENCE [LARGE SCALE GENOMIC DNA]</scope>
    <source>
        <strain evidence="6 7">ZFGT-11</strain>
    </source>
</reference>
<protein>
    <submittedName>
        <fullName evidence="6">Aldehyde-activating protein</fullName>
    </submittedName>
</protein>
<keyword evidence="7" id="KW-1185">Reference proteome</keyword>
<keyword evidence="2" id="KW-0479">Metal-binding</keyword>
<evidence type="ECO:0000313" key="7">
    <source>
        <dbReference type="Proteomes" id="UP000306147"/>
    </source>
</evidence>
<dbReference type="InterPro" id="IPR006913">
    <property type="entry name" value="CENP-V/GFA"/>
</dbReference>
<sequence>MTRYTGRCACGAVTATIAGAAIQVRQCWCRQCQRIAAGSPTTNAMFATEDIAIQGELTATSYVAASGNTLIQSFCGTCGTQVMGQSSARPQFRTLRLGFLDTPNDLAPQVAIWTEDAPAWAVIDTKLERYPRQPPPPAVKA</sequence>
<dbReference type="SUPFAM" id="SSF51316">
    <property type="entry name" value="Mss4-like"/>
    <property type="match status" value="1"/>
</dbReference>
<dbReference type="Gene3D" id="3.90.1590.10">
    <property type="entry name" value="glutathione-dependent formaldehyde- activating enzyme (gfa)"/>
    <property type="match status" value="1"/>
</dbReference>
<dbReference type="PROSITE" id="PS51891">
    <property type="entry name" value="CENP_V_GFA"/>
    <property type="match status" value="1"/>
</dbReference>
<evidence type="ECO:0000256" key="3">
    <source>
        <dbReference type="ARBA" id="ARBA00022833"/>
    </source>
</evidence>
<dbReference type="Pfam" id="PF04828">
    <property type="entry name" value="GFA"/>
    <property type="match status" value="1"/>
</dbReference>
<organism evidence="6 7">
    <name type="scientific">Sphingomonas gei</name>
    <dbReference type="NCBI Taxonomy" id="1395960"/>
    <lineage>
        <taxon>Bacteria</taxon>
        <taxon>Pseudomonadati</taxon>
        <taxon>Pseudomonadota</taxon>
        <taxon>Alphaproteobacteria</taxon>
        <taxon>Sphingomonadales</taxon>
        <taxon>Sphingomonadaceae</taxon>
        <taxon>Sphingomonas</taxon>
    </lineage>
</organism>